<evidence type="ECO:0000313" key="1">
    <source>
        <dbReference type="EMBL" id="GGN65965.1"/>
    </source>
</evidence>
<sequence length="72" mass="8263">MCELIAAVPPFGIDRPGWVCTESNFELPDCTTVDRELHGAQVRLVDREARGLDDDEDRAYIYELRRARGRLN</sequence>
<accession>A0ABQ2K7D8</accession>
<evidence type="ECO:0000313" key="2">
    <source>
        <dbReference type="Proteomes" id="UP000658127"/>
    </source>
</evidence>
<protein>
    <submittedName>
        <fullName evidence="1">Uncharacterized protein</fullName>
    </submittedName>
</protein>
<proteinExistence type="predicted"/>
<organism evidence="1 2">
    <name type="scientific">Nocardia rhizosphaerihabitans</name>
    <dbReference type="NCBI Taxonomy" id="1691570"/>
    <lineage>
        <taxon>Bacteria</taxon>
        <taxon>Bacillati</taxon>
        <taxon>Actinomycetota</taxon>
        <taxon>Actinomycetes</taxon>
        <taxon>Mycobacteriales</taxon>
        <taxon>Nocardiaceae</taxon>
        <taxon>Nocardia</taxon>
    </lineage>
</organism>
<dbReference type="Proteomes" id="UP000658127">
    <property type="component" value="Unassembled WGS sequence"/>
</dbReference>
<gene>
    <name evidence="1" type="ORF">GCM10011610_00390</name>
</gene>
<dbReference type="RefSeq" id="WP_189022507.1">
    <property type="nucleotide sequence ID" value="NZ_BMNE01000001.1"/>
</dbReference>
<name>A0ABQ2K7D8_9NOCA</name>
<dbReference type="EMBL" id="BMNE01000001">
    <property type="protein sequence ID" value="GGN65965.1"/>
    <property type="molecule type" value="Genomic_DNA"/>
</dbReference>
<keyword evidence="2" id="KW-1185">Reference proteome</keyword>
<comment type="caution">
    <text evidence="1">The sequence shown here is derived from an EMBL/GenBank/DDBJ whole genome shotgun (WGS) entry which is preliminary data.</text>
</comment>
<reference evidence="2" key="1">
    <citation type="journal article" date="2019" name="Int. J. Syst. Evol. Microbiol.">
        <title>The Global Catalogue of Microorganisms (GCM) 10K type strain sequencing project: providing services to taxonomists for standard genome sequencing and annotation.</title>
        <authorList>
            <consortium name="The Broad Institute Genomics Platform"/>
            <consortium name="The Broad Institute Genome Sequencing Center for Infectious Disease"/>
            <person name="Wu L."/>
            <person name="Ma J."/>
        </authorList>
    </citation>
    <scope>NUCLEOTIDE SEQUENCE [LARGE SCALE GENOMIC DNA]</scope>
    <source>
        <strain evidence="2">CGMCC 4.7329</strain>
    </source>
</reference>